<dbReference type="PANTHER" id="PTHR10986">
    <property type="entry name" value="39S RIBOSOMAL PROTEIN L20"/>
    <property type="match status" value="1"/>
</dbReference>
<sequence length="114" mass="13044">MTRVKRGTTSLKRRKKMLGLAKGYRNGRSTKEAQAHEAILHAGVHAFAHRRKKKGDFRKLWQVKMNAGLRALGFTYSKFIGTLTKNEVGLNRKILADIAENHPETFQRITEQVK</sequence>
<dbReference type="GO" id="GO:1990904">
    <property type="term" value="C:ribonucleoprotein complex"/>
    <property type="evidence" value="ECO:0007669"/>
    <property type="project" value="UniProtKB-KW"/>
</dbReference>
<dbReference type="Gene3D" id="6.10.160.10">
    <property type="match status" value="1"/>
</dbReference>
<dbReference type="Gene3D" id="1.10.1900.20">
    <property type="entry name" value="Ribosomal protein L20"/>
    <property type="match status" value="1"/>
</dbReference>
<accession>A0A1F5EJQ9</accession>
<dbReference type="NCBIfam" id="TIGR01032">
    <property type="entry name" value="rplT_bact"/>
    <property type="match status" value="1"/>
</dbReference>
<dbReference type="InterPro" id="IPR005813">
    <property type="entry name" value="Ribosomal_bL20"/>
</dbReference>
<dbReference type="SUPFAM" id="SSF74731">
    <property type="entry name" value="Ribosomal protein L20"/>
    <property type="match status" value="1"/>
</dbReference>
<evidence type="ECO:0000313" key="7">
    <source>
        <dbReference type="EMBL" id="OGD67628.1"/>
    </source>
</evidence>
<comment type="function">
    <text evidence="5 6">Binds directly to 23S ribosomal RNA and is necessary for the in vitro assembly process of the 50S ribosomal subunit. It is not involved in the protein synthesizing functions of that subunit.</text>
</comment>
<evidence type="ECO:0000256" key="5">
    <source>
        <dbReference type="HAMAP-Rule" id="MF_00382"/>
    </source>
</evidence>
<dbReference type="GO" id="GO:0005840">
    <property type="term" value="C:ribosome"/>
    <property type="evidence" value="ECO:0007669"/>
    <property type="project" value="UniProtKB-KW"/>
</dbReference>
<dbReference type="HAMAP" id="MF_00382">
    <property type="entry name" value="Ribosomal_bL20"/>
    <property type="match status" value="1"/>
</dbReference>
<reference evidence="7 8" key="1">
    <citation type="journal article" date="2016" name="Nat. Commun.">
        <title>Thousands of microbial genomes shed light on interconnected biogeochemical processes in an aquifer system.</title>
        <authorList>
            <person name="Anantharaman K."/>
            <person name="Brown C.T."/>
            <person name="Hug L.A."/>
            <person name="Sharon I."/>
            <person name="Castelle C.J."/>
            <person name="Probst A.J."/>
            <person name="Thomas B.C."/>
            <person name="Singh A."/>
            <person name="Wilkins M.J."/>
            <person name="Karaoz U."/>
            <person name="Brodie E.L."/>
            <person name="Williams K.H."/>
            <person name="Hubbard S.S."/>
            <person name="Banfield J.F."/>
        </authorList>
    </citation>
    <scope>NUCLEOTIDE SEQUENCE [LARGE SCALE GENOMIC DNA]</scope>
</reference>
<evidence type="ECO:0000256" key="2">
    <source>
        <dbReference type="ARBA" id="ARBA00022980"/>
    </source>
</evidence>
<keyword evidence="3 5" id="KW-0687">Ribonucleoprotein</keyword>
<dbReference type="GO" id="GO:0000027">
    <property type="term" value="P:ribosomal large subunit assembly"/>
    <property type="evidence" value="ECO:0007669"/>
    <property type="project" value="UniProtKB-UniRule"/>
</dbReference>
<evidence type="ECO:0000256" key="4">
    <source>
        <dbReference type="ARBA" id="ARBA00035172"/>
    </source>
</evidence>
<dbReference type="Pfam" id="PF00453">
    <property type="entry name" value="Ribosomal_L20"/>
    <property type="match status" value="1"/>
</dbReference>
<dbReference type="EMBL" id="MFAE01000002">
    <property type="protein sequence ID" value="OGD67628.1"/>
    <property type="molecule type" value="Genomic_DNA"/>
</dbReference>
<dbReference type="CDD" id="cd07026">
    <property type="entry name" value="Ribosomal_L20"/>
    <property type="match status" value="1"/>
</dbReference>
<evidence type="ECO:0000256" key="1">
    <source>
        <dbReference type="ARBA" id="ARBA00007698"/>
    </source>
</evidence>
<dbReference type="STRING" id="1797582.A2442_03590"/>
<gene>
    <name evidence="5" type="primary">rplT</name>
    <name evidence="7" type="ORF">A2442_03590</name>
</gene>
<dbReference type="Proteomes" id="UP000179003">
    <property type="component" value="Unassembled WGS sequence"/>
</dbReference>
<evidence type="ECO:0000313" key="8">
    <source>
        <dbReference type="Proteomes" id="UP000179003"/>
    </source>
</evidence>
<dbReference type="PRINTS" id="PR00062">
    <property type="entry name" value="RIBOSOMALL20"/>
</dbReference>
<name>A0A1F5EJQ9_9BACT</name>
<proteinExistence type="inferred from homology"/>
<dbReference type="GO" id="GO:0003735">
    <property type="term" value="F:structural constituent of ribosome"/>
    <property type="evidence" value="ECO:0007669"/>
    <property type="project" value="InterPro"/>
</dbReference>
<keyword evidence="5 6" id="KW-0694">RNA-binding</keyword>
<organism evidence="7 8">
    <name type="scientific">Candidatus Campbellbacteria bacterium RIFOXYC2_FULL_35_25</name>
    <dbReference type="NCBI Taxonomy" id="1797582"/>
    <lineage>
        <taxon>Bacteria</taxon>
        <taxon>Candidatus Campbelliibacteriota</taxon>
    </lineage>
</organism>
<dbReference type="InterPro" id="IPR035566">
    <property type="entry name" value="Ribosomal_protein_bL20_C"/>
</dbReference>
<comment type="similarity">
    <text evidence="1 5 6">Belongs to the bacterial ribosomal protein bL20 family.</text>
</comment>
<evidence type="ECO:0000256" key="3">
    <source>
        <dbReference type="ARBA" id="ARBA00023274"/>
    </source>
</evidence>
<comment type="caution">
    <text evidence="7">The sequence shown here is derived from an EMBL/GenBank/DDBJ whole genome shotgun (WGS) entry which is preliminary data.</text>
</comment>
<dbReference type="GO" id="GO:0019843">
    <property type="term" value="F:rRNA binding"/>
    <property type="evidence" value="ECO:0007669"/>
    <property type="project" value="UniProtKB-UniRule"/>
</dbReference>
<evidence type="ECO:0000256" key="6">
    <source>
        <dbReference type="RuleBase" id="RU000560"/>
    </source>
</evidence>
<dbReference type="FunFam" id="1.10.1900.20:FF:000001">
    <property type="entry name" value="50S ribosomal protein L20"/>
    <property type="match status" value="1"/>
</dbReference>
<dbReference type="GO" id="GO:0006412">
    <property type="term" value="P:translation"/>
    <property type="evidence" value="ECO:0007669"/>
    <property type="project" value="InterPro"/>
</dbReference>
<keyword evidence="2 5" id="KW-0689">Ribosomal protein</keyword>
<dbReference type="AlphaFoldDB" id="A0A1F5EJQ9"/>
<protein>
    <recommendedName>
        <fullName evidence="4 5">Large ribosomal subunit protein bL20</fullName>
    </recommendedName>
</protein>
<keyword evidence="5 6" id="KW-0699">rRNA-binding</keyword>